<comment type="pathway">
    <text evidence="3 13">Cofactor biosynthesis; riboflavin biosynthesis; 5-amino-6-(D-ribitylamino)uracil from GTP: step 3/4.</text>
</comment>
<keyword evidence="8 13" id="KW-0378">Hydrolase</keyword>
<evidence type="ECO:0000313" key="18">
    <source>
        <dbReference type="EMBL" id="MBI3013825.1"/>
    </source>
</evidence>
<evidence type="ECO:0000256" key="11">
    <source>
        <dbReference type="ARBA" id="ARBA00023002"/>
    </source>
</evidence>
<reference evidence="18" key="1">
    <citation type="submission" date="2020-07" db="EMBL/GenBank/DDBJ databases">
        <title>Huge and variable diversity of episymbiotic CPR bacteria and DPANN archaea in groundwater ecosystems.</title>
        <authorList>
            <person name="He C.Y."/>
            <person name="Keren R."/>
            <person name="Whittaker M."/>
            <person name="Farag I.F."/>
            <person name="Doudna J."/>
            <person name="Cate J.H.D."/>
            <person name="Banfield J.F."/>
        </authorList>
    </citation>
    <scope>NUCLEOTIDE SEQUENCE</scope>
    <source>
        <strain evidence="18">NC_groundwater_717_Ag_S-0.2um_59_8</strain>
    </source>
</reference>
<dbReference type="PROSITE" id="PS51747">
    <property type="entry name" value="CYT_DCMP_DEAMINASES_2"/>
    <property type="match status" value="1"/>
</dbReference>
<feature type="binding site" evidence="15">
    <location>
        <position position="162"/>
    </location>
    <ligand>
        <name>substrate</name>
    </ligand>
</feature>
<evidence type="ECO:0000313" key="19">
    <source>
        <dbReference type="Proteomes" id="UP000741360"/>
    </source>
</evidence>
<evidence type="ECO:0000256" key="14">
    <source>
        <dbReference type="PIRSR" id="PIRSR006769-1"/>
    </source>
</evidence>
<feature type="binding site" evidence="15">
    <location>
        <position position="164"/>
    </location>
    <ligand>
        <name>NADP(+)</name>
        <dbReference type="ChEBI" id="CHEBI:58349"/>
    </ligand>
</feature>
<dbReference type="SUPFAM" id="SSF53597">
    <property type="entry name" value="Dihydrofolate reductase-like"/>
    <property type="match status" value="1"/>
</dbReference>
<dbReference type="Proteomes" id="UP000741360">
    <property type="component" value="Unassembled WGS sequence"/>
</dbReference>
<feature type="binding site" evidence="15">
    <location>
        <position position="288"/>
    </location>
    <ligand>
        <name>substrate</name>
    </ligand>
</feature>
<evidence type="ECO:0000256" key="16">
    <source>
        <dbReference type="PIRSR" id="PIRSR006769-3"/>
    </source>
</evidence>
<dbReference type="InterPro" id="IPR002125">
    <property type="entry name" value="CMP_dCMP_dom"/>
</dbReference>
<comment type="similarity">
    <text evidence="5 13">In the C-terminal section; belongs to the HTP reductase family.</text>
</comment>
<evidence type="ECO:0000256" key="12">
    <source>
        <dbReference type="ARBA" id="ARBA00023268"/>
    </source>
</evidence>
<protein>
    <recommendedName>
        <fullName evidence="13">Riboflavin biosynthesis protein RibD</fullName>
    </recommendedName>
    <domain>
        <recommendedName>
            <fullName evidence="13">Diaminohydroxyphosphoribosylaminopyrimidine deaminase</fullName>
            <shortName evidence="13">DRAP deaminase</shortName>
            <ecNumber evidence="13">3.5.4.26</ecNumber>
        </recommendedName>
        <alternativeName>
            <fullName evidence="13">Riboflavin-specific deaminase</fullName>
        </alternativeName>
    </domain>
    <domain>
        <recommendedName>
            <fullName evidence="13">5-amino-6-(5-phosphoribosylamino)uracil reductase</fullName>
            <ecNumber evidence="13">1.1.1.193</ecNumber>
        </recommendedName>
        <alternativeName>
            <fullName evidence="13">HTP reductase</fullName>
        </alternativeName>
    </domain>
</protein>
<feature type="binding site" evidence="15">
    <location>
        <position position="178"/>
    </location>
    <ligand>
        <name>substrate</name>
    </ligand>
</feature>
<dbReference type="PANTHER" id="PTHR38011:SF7">
    <property type="entry name" value="2,5-DIAMINO-6-RIBOSYLAMINO-4(3H)-PYRIMIDINONE 5'-PHOSPHATE REDUCTASE"/>
    <property type="match status" value="1"/>
</dbReference>
<dbReference type="NCBIfam" id="TIGR00326">
    <property type="entry name" value="eubact_ribD"/>
    <property type="match status" value="1"/>
</dbReference>
<feature type="binding site" evidence="15">
    <location>
        <position position="190"/>
    </location>
    <ligand>
        <name>NADP(+)</name>
        <dbReference type="ChEBI" id="CHEBI:58349"/>
    </ligand>
</feature>
<feature type="binding site" evidence="16">
    <location>
        <position position="44"/>
    </location>
    <ligand>
        <name>Zn(2+)</name>
        <dbReference type="ChEBI" id="CHEBI:29105"/>
        <note>catalytic</note>
    </ligand>
</feature>
<dbReference type="InterPro" id="IPR011549">
    <property type="entry name" value="RibD_C"/>
</dbReference>
<feature type="binding site" evidence="16">
    <location>
        <position position="78"/>
    </location>
    <ligand>
        <name>Zn(2+)</name>
        <dbReference type="ChEBI" id="CHEBI:29105"/>
        <note>catalytic</note>
    </ligand>
</feature>
<evidence type="ECO:0000256" key="5">
    <source>
        <dbReference type="ARBA" id="ARBA00007417"/>
    </source>
</evidence>
<evidence type="ECO:0000256" key="4">
    <source>
        <dbReference type="ARBA" id="ARBA00005259"/>
    </source>
</evidence>
<dbReference type="EC" id="3.5.4.26" evidence="13"/>
<feature type="binding site" evidence="15">
    <location>
        <position position="201"/>
    </location>
    <ligand>
        <name>substrate</name>
    </ligand>
</feature>
<dbReference type="PIRSF" id="PIRSF006769">
    <property type="entry name" value="RibD"/>
    <property type="match status" value="1"/>
</dbReference>
<evidence type="ECO:0000256" key="9">
    <source>
        <dbReference type="ARBA" id="ARBA00022833"/>
    </source>
</evidence>
<comment type="similarity">
    <text evidence="4 13">In the N-terminal section; belongs to the cytidine and deoxycytidylate deaminase family.</text>
</comment>
<keyword evidence="11 13" id="KW-0560">Oxidoreductase</keyword>
<sequence>MRQALTLARNGLGLTNPNPLVGAVIVRDGEVVGSGYHQRAGLEHAEILALRMAGEAARGATLHVNLEPCCHSGKTPPCTRALIAAGLKRVVAGMEDPNPLVAGKGIRELREAGIEVTVGILEGECRQLNEAFIKYISTGSPFVTAKVAMTLDGKIATRTGESRWITGEEARRRAHQMRSEADAVLVGSRTVQVDDPELTVRLPGRTWPRQPLRVILDSKLSIPLSYKVFCDGGGTLVVGTDQASAGRLRSLEEKGISVLILPSRGGRVDLSALVRELGRRTVSHLLIEGGGEVIGDALSMGVVDKMVFFIAPKILGGREAVPAVGGPELDRLAEARSLSDVMVERVGEDILVSGYFRPSATVGVH</sequence>
<comment type="function">
    <text evidence="1 13">Converts 2,5-diamino-6-(ribosylamino)-4(3h)-pyrimidinone 5'-phosphate into 5-amino-6-(ribosylamino)-2,4(1h,3h)-pyrimidinedione 5'-phosphate.</text>
</comment>
<name>A0A932LZM7_UNCTE</name>
<dbReference type="AlphaFoldDB" id="A0A932LZM7"/>
<comment type="pathway">
    <text evidence="2 13">Cofactor biosynthesis; riboflavin biosynthesis; 5-amino-6-(D-ribitylamino)uracil from GTP: step 2/4.</text>
</comment>
<evidence type="ECO:0000256" key="8">
    <source>
        <dbReference type="ARBA" id="ARBA00022801"/>
    </source>
</evidence>
<dbReference type="Gene3D" id="3.40.140.10">
    <property type="entry name" value="Cytidine Deaminase, domain 2"/>
    <property type="match status" value="1"/>
</dbReference>
<dbReference type="SUPFAM" id="SSF53927">
    <property type="entry name" value="Cytidine deaminase-like"/>
    <property type="match status" value="1"/>
</dbReference>
<dbReference type="PANTHER" id="PTHR38011">
    <property type="entry name" value="DIHYDROFOLATE REDUCTASE FAMILY PROTEIN (AFU_ORTHOLOGUE AFUA_8G06820)"/>
    <property type="match status" value="1"/>
</dbReference>
<dbReference type="InterPro" id="IPR002734">
    <property type="entry name" value="RibDG_C"/>
</dbReference>
<feature type="binding site" evidence="15">
    <location>
        <position position="194"/>
    </location>
    <ligand>
        <name>NADP(+)</name>
        <dbReference type="ChEBI" id="CHEBI:58349"/>
    </ligand>
</feature>
<keyword evidence="7 13" id="KW-0479">Metal-binding</keyword>
<keyword evidence="10 13" id="KW-0521">NADP</keyword>
<dbReference type="GO" id="GO:0050661">
    <property type="term" value="F:NADP binding"/>
    <property type="evidence" value="ECO:0007669"/>
    <property type="project" value="InterPro"/>
</dbReference>
<evidence type="ECO:0000256" key="13">
    <source>
        <dbReference type="PIRNR" id="PIRNR006769"/>
    </source>
</evidence>
<feature type="binding site" evidence="15">
    <location>
        <position position="148"/>
    </location>
    <ligand>
        <name>NADP(+)</name>
        <dbReference type="ChEBI" id="CHEBI:58349"/>
    </ligand>
</feature>
<dbReference type="EMBL" id="JACPSX010000032">
    <property type="protein sequence ID" value="MBI3013825.1"/>
    <property type="molecule type" value="Genomic_DNA"/>
</dbReference>
<feature type="binding site" evidence="15">
    <location>
        <position position="218"/>
    </location>
    <ligand>
        <name>NADP(+)</name>
        <dbReference type="ChEBI" id="CHEBI:58349"/>
    </ligand>
</feature>
<keyword evidence="6 13" id="KW-0686">Riboflavin biosynthesis</keyword>
<comment type="catalytic activity">
    <reaction evidence="13">
        <text>2,5-diamino-6-hydroxy-4-(5-phosphoribosylamino)-pyrimidine + H2O + H(+) = 5-amino-6-(5-phospho-D-ribosylamino)uracil + NH4(+)</text>
        <dbReference type="Rhea" id="RHEA:21868"/>
        <dbReference type="ChEBI" id="CHEBI:15377"/>
        <dbReference type="ChEBI" id="CHEBI:15378"/>
        <dbReference type="ChEBI" id="CHEBI:28938"/>
        <dbReference type="ChEBI" id="CHEBI:58453"/>
        <dbReference type="ChEBI" id="CHEBI:58614"/>
        <dbReference type="EC" id="3.5.4.26"/>
    </reaction>
</comment>
<dbReference type="GO" id="GO:0008835">
    <property type="term" value="F:diaminohydroxyphosphoribosylaminopyrimidine deaminase activity"/>
    <property type="evidence" value="ECO:0007669"/>
    <property type="project" value="UniProtKB-EC"/>
</dbReference>
<comment type="catalytic activity">
    <reaction evidence="13">
        <text>5-amino-6-(5-phospho-D-ribitylamino)uracil + NADP(+) = 5-amino-6-(5-phospho-D-ribosylamino)uracil + NADPH + H(+)</text>
        <dbReference type="Rhea" id="RHEA:17845"/>
        <dbReference type="ChEBI" id="CHEBI:15378"/>
        <dbReference type="ChEBI" id="CHEBI:57783"/>
        <dbReference type="ChEBI" id="CHEBI:58349"/>
        <dbReference type="ChEBI" id="CHEBI:58421"/>
        <dbReference type="ChEBI" id="CHEBI:58453"/>
        <dbReference type="EC" id="1.1.1.193"/>
    </reaction>
</comment>
<feature type="binding site" evidence="16">
    <location>
        <position position="69"/>
    </location>
    <ligand>
        <name>Zn(2+)</name>
        <dbReference type="ChEBI" id="CHEBI:29105"/>
        <note>catalytic</note>
    </ligand>
</feature>
<evidence type="ECO:0000256" key="3">
    <source>
        <dbReference type="ARBA" id="ARBA00004910"/>
    </source>
</evidence>
<comment type="cofactor">
    <cofactor evidence="13 16">
        <name>Zn(2+)</name>
        <dbReference type="ChEBI" id="CHEBI:29105"/>
    </cofactor>
    <text evidence="13 16">Binds 1 zinc ion.</text>
</comment>
<dbReference type="Pfam" id="PF00383">
    <property type="entry name" value="dCMP_cyt_deam_1"/>
    <property type="match status" value="1"/>
</dbReference>
<dbReference type="NCBIfam" id="TIGR00227">
    <property type="entry name" value="ribD_Cterm"/>
    <property type="match status" value="1"/>
</dbReference>
<accession>A0A932LZM7</accession>
<keyword evidence="9 13" id="KW-0862">Zinc</keyword>
<dbReference type="InterPro" id="IPR004794">
    <property type="entry name" value="Eubact_RibD"/>
</dbReference>
<comment type="caution">
    <text evidence="18">The sequence shown here is derived from an EMBL/GenBank/DDBJ whole genome shotgun (WGS) entry which is preliminary data.</text>
</comment>
<dbReference type="InterPro" id="IPR024072">
    <property type="entry name" value="DHFR-like_dom_sf"/>
</dbReference>
<keyword evidence="12" id="KW-0511">Multifunctional enzyme</keyword>
<dbReference type="FunFam" id="3.40.140.10:FF:000025">
    <property type="entry name" value="Riboflavin biosynthesis protein RibD"/>
    <property type="match status" value="1"/>
</dbReference>
<evidence type="ECO:0000256" key="15">
    <source>
        <dbReference type="PIRSR" id="PIRSR006769-2"/>
    </source>
</evidence>
<gene>
    <name evidence="18" type="primary">ribD</name>
    <name evidence="18" type="ORF">HYY65_01885</name>
</gene>
<organism evidence="18 19">
    <name type="scientific">Tectimicrobiota bacterium</name>
    <dbReference type="NCBI Taxonomy" id="2528274"/>
    <lineage>
        <taxon>Bacteria</taxon>
        <taxon>Pseudomonadati</taxon>
        <taxon>Nitrospinota/Tectimicrobiota group</taxon>
        <taxon>Candidatus Tectimicrobiota</taxon>
    </lineage>
</organism>
<evidence type="ECO:0000256" key="10">
    <source>
        <dbReference type="ARBA" id="ARBA00022857"/>
    </source>
</evidence>
<evidence type="ECO:0000256" key="7">
    <source>
        <dbReference type="ARBA" id="ARBA00022723"/>
    </source>
</evidence>
<feature type="active site" description="Proton donor" evidence="14">
    <location>
        <position position="46"/>
    </location>
</feature>
<evidence type="ECO:0000256" key="1">
    <source>
        <dbReference type="ARBA" id="ARBA00002151"/>
    </source>
</evidence>
<dbReference type="Gene3D" id="3.40.430.10">
    <property type="entry name" value="Dihydrofolate Reductase, subunit A"/>
    <property type="match status" value="1"/>
</dbReference>
<dbReference type="InterPro" id="IPR050765">
    <property type="entry name" value="Riboflavin_Biosynth_HTPR"/>
</dbReference>
<dbReference type="GO" id="GO:0009231">
    <property type="term" value="P:riboflavin biosynthetic process"/>
    <property type="evidence" value="ECO:0007669"/>
    <property type="project" value="UniProtKB-KW"/>
</dbReference>
<evidence type="ECO:0000256" key="2">
    <source>
        <dbReference type="ARBA" id="ARBA00004882"/>
    </source>
</evidence>
<dbReference type="PROSITE" id="PS00903">
    <property type="entry name" value="CYT_DCMP_DEAMINASES_1"/>
    <property type="match status" value="1"/>
</dbReference>
<feature type="binding site" evidence="15">
    <location>
        <position position="198"/>
    </location>
    <ligand>
        <name>substrate</name>
    </ligand>
</feature>
<dbReference type="GO" id="GO:0008270">
    <property type="term" value="F:zinc ion binding"/>
    <property type="evidence" value="ECO:0007669"/>
    <property type="project" value="InterPro"/>
</dbReference>
<feature type="domain" description="CMP/dCMP-type deaminase" evidence="17">
    <location>
        <begin position="1"/>
        <end position="117"/>
    </location>
</feature>
<dbReference type="CDD" id="cd01284">
    <property type="entry name" value="Riboflavin_deaminase-reductase"/>
    <property type="match status" value="1"/>
</dbReference>
<evidence type="ECO:0000256" key="6">
    <source>
        <dbReference type="ARBA" id="ARBA00022619"/>
    </source>
</evidence>
<dbReference type="GO" id="GO:0008703">
    <property type="term" value="F:5-amino-6-(5-phosphoribosylamino)uracil reductase activity"/>
    <property type="evidence" value="ECO:0007669"/>
    <property type="project" value="UniProtKB-EC"/>
</dbReference>
<evidence type="ECO:0000259" key="17">
    <source>
        <dbReference type="PROSITE" id="PS51747"/>
    </source>
</evidence>
<dbReference type="Pfam" id="PF01872">
    <property type="entry name" value="RibD_C"/>
    <property type="match status" value="1"/>
</dbReference>
<dbReference type="EC" id="1.1.1.193" evidence="13"/>
<proteinExistence type="inferred from homology"/>
<dbReference type="InterPro" id="IPR016193">
    <property type="entry name" value="Cytidine_deaminase-like"/>
</dbReference>
<dbReference type="InterPro" id="IPR016192">
    <property type="entry name" value="APOBEC/CMP_deaminase_Zn-bd"/>
</dbReference>